<dbReference type="RefSeq" id="WP_284066744.1">
    <property type="nucleotide sequence ID" value="NZ_JASKNE010000001.1"/>
</dbReference>
<evidence type="ECO:0008006" key="3">
    <source>
        <dbReference type="Google" id="ProtNLM"/>
    </source>
</evidence>
<proteinExistence type="predicted"/>
<comment type="caution">
    <text evidence="1">The sequence shown here is derived from an EMBL/GenBank/DDBJ whole genome shotgun (WGS) entry which is preliminary data.</text>
</comment>
<gene>
    <name evidence="1" type="ORF">QOR41_06495</name>
</gene>
<accession>A0AAW6UQI4</accession>
<name>A0AAW6UQI4_9GAMM</name>
<organism evidence="1 2">
    <name type="scientific">Acinetobacter terrestris</name>
    <dbReference type="NCBI Taxonomy" id="2529843"/>
    <lineage>
        <taxon>Bacteria</taxon>
        <taxon>Pseudomonadati</taxon>
        <taxon>Pseudomonadota</taxon>
        <taxon>Gammaproteobacteria</taxon>
        <taxon>Moraxellales</taxon>
        <taxon>Moraxellaceae</taxon>
        <taxon>Acinetobacter</taxon>
        <taxon>Acinetobacter Taxon 24</taxon>
    </lineage>
</organism>
<dbReference type="EMBL" id="JASKNE010000001">
    <property type="protein sequence ID" value="MDK1683491.1"/>
    <property type="molecule type" value="Genomic_DNA"/>
</dbReference>
<dbReference type="Proteomes" id="UP001241935">
    <property type="component" value="Unassembled WGS sequence"/>
</dbReference>
<protein>
    <recommendedName>
        <fullName evidence="3">DUF4367 domain-containing protein</fullName>
    </recommendedName>
</protein>
<dbReference type="AlphaFoldDB" id="A0AAW6UQI4"/>
<reference evidence="1" key="1">
    <citation type="submission" date="2023-04" db="EMBL/GenBank/DDBJ databases">
        <title>The environmental microbiomes in feedlot watering bowls are a reservoir of florfenicol resistance for bovine respiratory disease pathogens.</title>
        <authorList>
            <person name="Kos D.W."/>
            <person name="Ruzzini A.C."/>
            <person name="Schreiner B."/>
            <person name="Jelinski M.D."/>
        </authorList>
    </citation>
    <scope>NUCLEOTIDE SEQUENCE</scope>
    <source>
        <strain evidence="1">WB3</strain>
    </source>
</reference>
<sequence>MEGQSFDFNKNHFKAKEVEEGKTSEYYKQKYIIGDDLYLFWISNDLDLGGATDQVESILRKPKK</sequence>
<evidence type="ECO:0000313" key="1">
    <source>
        <dbReference type="EMBL" id="MDK1683491.1"/>
    </source>
</evidence>
<evidence type="ECO:0000313" key="2">
    <source>
        <dbReference type="Proteomes" id="UP001241935"/>
    </source>
</evidence>